<dbReference type="InterPro" id="IPR019425">
    <property type="entry name" value="7TM_GPCR_serpentine_rcpt_Srt"/>
</dbReference>
<proteinExistence type="predicted"/>
<keyword evidence="1" id="KW-1133">Transmembrane helix</keyword>
<sequence>MNLYLFHPEEFNTIYNCTNIRVEDVPLEERTHQLKDYLLLFRAVCFTSCMFLVLLLCTNTSTTLAIGFVHGYWSMIGAVYCSYPNLIYLAGVAVTNFRYSRSWMAESASQIFLAINRCMSILCPRLEKKILAVCNWF</sequence>
<dbReference type="AlphaFoldDB" id="A0A915CY35"/>
<dbReference type="Pfam" id="PF10321">
    <property type="entry name" value="7TM_GPCR_Srt"/>
    <property type="match status" value="1"/>
</dbReference>
<evidence type="ECO:0000313" key="2">
    <source>
        <dbReference type="Proteomes" id="UP000887574"/>
    </source>
</evidence>
<feature type="transmembrane region" description="Helical" evidence="1">
    <location>
        <begin position="72"/>
        <end position="94"/>
    </location>
</feature>
<organism evidence="2 3">
    <name type="scientific">Ditylenchus dipsaci</name>
    <dbReference type="NCBI Taxonomy" id="166011"/>
    <lineage>
        <taxon>Eukaryota</taxon>
        <taxon>Metazoa</taxon>
        <taxon>Ecdysozoa</taxon>
        <taxon>Nematoda</taxon>
        <taxon>Chromadorea</taxon>
        <taxon>Rhabditida</taxon>
        <taxon>Tylenchina</taxon>
        <taxon>Tylenchomorpha</taxon>
        <taxon>Sphaerularioidea</taxon>
        <taxon>Anguinidae</taxon>
        <taxon>Anguininae</taxon>
        <taxon>Ditylenchus</taxon>
    </lineage>
</organism>
<protein>
    <submittedName>
        <fullName evidence="3">Uncharacterized protein</fullName>
    </submittedName>
</protein>
<dbReference type="Proteomes" id="UP000887574">
    <property type="component" value="Unplaced"/>
</dbReference>
<evidence type="ECO:0000256" key="1">
    <source>
        <dbReference type="SAM" id="Phobius"/>
    </source>
</evidence>
<accession>A0A915CY35</accession>
<keyword evidence="1" id="KW-0812">Transmembrane</keyword>
<dbReference type="WBParaSite" id="jg13520">
    <property type="protein sequence ID" value="jg13520"/>
    <property type="gene ID" value="jg13520"/>
</dbReference>
<feature type="transmembrane region" description="Helical" evidence="1">
    <location>
        <begin position="39"/>
        <end position="66"/>
    </location>
</feature>
<name>A0A915CY35_9BILA</name>
<reference evidence="3" key="1">
    <citation type="submission" date="2022-11" db="UniProtKB">
        <authorList>
            <consortium name="WormBaseParasite"/>
        </authorList>
    </citation>
    <scope>IDENTIFICATION</scope>
</reference>
<keyword evidence="1" id="KW-0472">Membrane</keyword>
<keyword evidence="2" id="KW-1185">Reference proteome</keyword>
<evidence type="ECO:0000313" key="3">
    <source>
        <dbReference type="WBParaSite" id="jg13520"/>
    </source>
</evidence>